<dbReference type="SUPFAM" id="SSF49265">
    <property type="entry name" value="Fibronectin type III"/>
    <property type="match status" value="1"/>
</dbReference>
<dbReference type="InterPro" id="IPR036116">
    <property type="entry name" value="FN3_sf"/>
</dbReference>
<feature type="domain" description="Fibronectin type-III" evidence="1">
    <location>
        <begin position="1269"/>
        <end position="1356"/>
    </location>
</feature>
<organism evidence="2">
    <name type="scientific">Tetraselmis virus 1</name>
    <dbReference type="NCBI Taxonomy" id="2060617"/>
    <lineage>
        <taxon>Viruses</taxon>
        <taxon>Varidnaviria</taxon>
        <taxon>Bamfordvirae</taxon>
        <taxon>Nucleocytoviricota</taxon>
        <taxon>Megaviricetes</taxon>
        <taxon>Imitervirales</taxon>
        <taxon>Allomimiviridae</taxon>
        <taxon>Oceanusvirus</taxon>
        <taxon>Oceanusvirus kaneohense</taxon>
    </lineage>
</organism>
<proteinExistence type="predicted"/>
<protein>
    <submittedName>
        <fullName evidence="2">Fibronectin type III domain-containing protein</fullName>
    </submittedName>
</protein>
<dbReference type="Proteomes" id="UP000244773">
    <property type="component" value="Segment"/>
</dbReference>
<evidence type="ECO:0000313" key="3">
    <source>
        <dbReference type="Proteomes" id="UP000244773"/>
    </source>
</evidence>
<feature type="domain" description="Fibronectin type-III" evidence="1">
    <location>
        <begin position="662"/>
        <end position="767"/>
    </location>
</feature>
<evidence type="ECO:0000259" key="1">
    <source>
        <dbReference type="SMART" id="SM00060"/>
    </source>
</evidence>
<reference evidence="2" key="1">
    <citation type="journal article" date="2018" name="Virology">
        <title>A giant virus infecting green algae encodes key fermentation genes.</title>
        <authorList>
            <person name="Schvarcz C.R."/>
            <person name="Steward G.F."/>
        </authorList>
    </citation>
    <scope>NUCLEOTIDE SEQUENCE [LARGE SCALE GENOMIC DNA]</scope>
</reference>
<feature type="domain" description="Fibronectin type-III" evidence="1">
    <location>
        <begin position="783"/>
        <end position="870"/>
    </location>
</feature>
<dbReference type="InterPro" id="IPR013783">
    <property type="entry name" value="Ig-like_fold"/>
</dbReference>
<accession>A0A2P0VP87</accession>
<feature type="domain" description="Fibronectin type-III" evidence="1">
    <location>
        <begin position="1743"/>
        <end position="1827"/>
    </location>
</feature>
<dbReference type="Gene3D" id="2.60.40.10">
    <property type="entry name" value="Immunoglobulins"/>
    <property type="match status" value="1"/>
</dbReference>
<feature type="domain" description="Fibronectin type-III" evidence="1">
    <location>
        <begin position="454"/>
        <end position="552"/>
    </location>
</feature>
<sequence>MSRVVPTSFSVLDYDTNDPRIINKADPSRLYDVVDDPFTMSWVFPQKMKYVRYSVTLPTSCTSVRVFPVTFLVDGKPGYLYSPVVKVNNVEMQKPLDYDYKETFIELSGTITIEISRGIRLPGQEDKFLIWLESIQFFTGTIAPSVNTALMALGTPPSSTITFSFSAGSEVQVASTFLLLRQSSVKPTKTDMINFGDRLDGNITSVNKTDLPDGKVYYGWIMIQDVNGQNGTITSFNPPSLETVDVTPPTITDPVMVLGNDPGHEIDVSFGITDNKAAQTTYILISTDLSPGGPSASIIKSTGDSIPGSQTTFTKSGLNEVTQYSAWMLSLDAAGNETSPIRISPDIIFTDDVTNPVINSTTTALGTDTSSQIDFTFDVSDNYDLSKVYTYFNNVAVEPTPNYMKTNGDVYDVTGTNDTASYTKDGLPDGFTYYPFIMVEDSYGNFSEVEGMGLSPLTTLDVTPPEIQSATIRLGDNPTSSIRADYFVTDNVPVTFDVWTLIKQDNTTPNVTEMKNNGSQTTSAIAFILTSGLDPGTRYYSWVYAEDGTGNGTAVTPTTPSYIDTIADVNRPVINSATMTAGSNPASQISMSYDVQDETSLVNIFILVKDSSTTPTASEMRTGDLRSPGSTSFVKSGLSRYTTYYAWIMGDDSSGNDSIITPFSPPSILTEDDTPPVIATFQPVAPDTNPTTSIKFNYNVTSESPLSAVYIFYRPENTIPSTEQVKNDGDSVTATANQPMEYTASSLVSGETYYCWIVASDIYNNETFVISSTPSSYTVDDIVNPVVDSASMTLGMETSSEIDVTFTVSDNFDVDQVYILCRTSSATPNSSEMLTGDSVAGSSTSFTKTGLFSLTTYYVWIMAVDFAGNQSTILSVSPGTLTTEEPPITAFKSYLYGTPVTEDTPLVGQQNTFYDDKNKYYYTTDISNYFTGTIPNLAPEVVVVIFYGRLPTGSNTANMNCQFNMADTTQYNNNLNFNASLTFGLVRVINPKPGYVVGGPAEDVYNDRNFFAPEDGFCAHVIRYTNDGFVYQGYTKDGARIWNYGGTFDSTYARKTLDDYVSIQIQKDNSCIRQIYITYGFDASNDDIQYSIQTWPGTERSNVTFPDFELVPKPIYEVATMAGPYTPQTISDWAAGIGGAVNTAIQSGNATIRFYIGNLVNGSPSAAIYNANFPTDYLQRYDDIWPNGYTTDDVFTIVIKGGVVQVYTRRSRVLRTVSGTGTINDTVLFGGNIFNGDSGDDYPLQDQLVNFAVYDKPVLPKTYFSEATPPTVTATSIELGNNRGEHIDCTFSASDNYALTSIYLYFSLFSDTPTATEMRSGTSVSGDSTFYTKKGLNPVARYYVWIMAEDQMGNVSDIVTFGDIVTEQSTILPFKSFINGTPNAIITGSSPNIYYDNTNKFFRASSTSLYLRATNLPIFSSRVTLISFHTRIRTDTNTGNINSHSGMALASDDNINFNASSTFNNVTVTNPGNTVVYTGRDGFLPTDGYSAFVVSYNSSAFKFRGFDKDANRIWFYDNSIDDRAEEDSFDLQIDNNVSVVRQYYAFYGFDATDDDITHSINTWPGYQLSNVTFPDFELLPVPTYTVETMTAPYTPQTIHDWAQGIGGSVYSNILSGNCTIRFYIGTLTNGTPSRALYNAAFPTTYSWRFNNGSDLWNDPYATDDVITLLIEDGTVTYHHRRGVTLNNFAGAGTIYNTVLFGGDIFNGNSGDDYPMQDEIKHFSVYNRAIHPYEYLMDDEVPTIDSATAVLGSAASSDIDMSFTASDNWKVENIYLLATTSSSTPTVSEMKSGDVVSDEITSHTITSLVSSTTYYLWIMADDASGNNSIITAFSPPTLTTQSEPIVSYKTQDFGTGGTLDPSNSAVVYDNVNKYYTSTGNYYISASSISKPANNVTFIYFTGRATTSTSGNQNVTVSTTNETPNSNNLTYNASSVFNLVRVSSPRPGYVSPGTEDIYNDRTKFNPDNAFAAHVVVYRPSSFNFYGYDTNAIQLWDYGDGFVLERSTSDSFSVQIDANSLIRQAYIFYGTIPTEAGIQHSIATWPGTDKSVTVFPDFELLPEPIHFEASKTAPYTPQTIEDWAAGIGGAVNTAIQSGNATIRFYIGTLTNGTPSRVLFNINFSSDYLWRFNNGSDLWPNPYATNDVITVVIQDGVVTAYSRRENTLFNVTGAGTISDTVLFGANILNGNSGDDYPMQDEILNFSVYDTPVLPYTFN</sequence>
<feature type="domain" description="Fibronectin type-III" evidence="1">
    <location>
        <begin position="248"/>
        <end position="337"/>
    </location>
</feature>
<evidence type="ECO:0000313" key="2">
    <source>
        <dbReference type="EMBL" id="AUF82589.1"/>
    </source>
</evidence>
<keyword evidence="3" id="KW-1185">Reference proteome</keyword>
<dbReference type="SMART" id="SM00060">
    <property type="entry name" value="FN3"/>
    <property type="match status" value="6"/>
</dbReference>
<gene>
    <name evidence="2" type="ORF">TetV_507</name>
</gene>
<dbReference type="EMBL" id="KY322437">
    <property type="protein sequence ID" value="AUF82589.1"/>
    <property type="molecule type" value="Genomic_DNA"/>
</dbReference>
<dbReference type="InterPro" id="IPR003961">
    <property type="entry name" value="FN3_dom"/>
</dbReference>
<name>A0A2P0VP87_9VIRU</name>